<dbReference type="PANTHER" id="PTHR11092:SF0">
    <property type="entry name" value="EPIMERASE FAMILY PROTEIN SDR39U1"/>
    <property type="match status" value="1"/>
</dbReference>
<dbReference type="Gene3D" id="3.40.50.720">
    <property type="entry name" value="NAD(P)-binding Rossmann-like Domain"/>
    <property type="match status" value="1"/>
</dbReference>
<dbReference type="InterPro" id="IPR010099">
    <property type="entry name" value="SDR39U1"/>
</dbReference>
<dbReference type="PANTHER" id="PTHR11092">
    <property type="entry name" value="SUGAR NUCLEOTIDE EPIMERASE RELATED"/>
    <property type="match status" value="1"/>
</dbReference>
<dbReference type="NCBIfam" id="TIGR01777">
    <property type="entry name" value="yfcH"/>
    <property type="match status" value="1"/>
</dbReference>
<evidence type="ECO:0000259" key="3">
    <source>
        <dbReference type="Pfam" id="PF08338"/>
    </source>
</evidence>
<reference evidence="4 5" key="1">
    <citation type="submission" date="2016-11" db="EMBL/GenBank/DDBJ databases">
        <title>Comparative genomics of Acidibacillus ferroxidans species.</title>
        <authorList>
            <person name="Oliveira G."/>
            <person name="Nunes G."/>
            <person name="Oliveira R."/>
            <person name="Araujo F."/>
            <person name="Salim A."/>
            <person name="Scholte L."/>
            <person name="Morais D."/>
            <person name="Nancucheo I."/>
            <person name="Johnson D.B."/>
            <person name="Grail B."/>
            <person name="Bittencourt J."/>
            <person name="Valadares R."/>
        </authorList>
    </citation>
    <scope>NUCLEOTIDE SEQUENCE [LARGE SCALE GENOMIC DNA]</scope>
    <source>
        <strain evidence="4 5">Y002</strain>
    </source>
</reference>
<dbReference type="Pfam" id="PF01370">
    <property type="entry name" value="Epimerase"/>
    <property type="match status" value="1"/>
</dbReference>
<feature type="domain" description="NAD-dependent epimerase/dehydratase" evidence="2">
    <location>
        <begin position="4"/>
        <end position="225"/>
    </location>
</feature>
<dbReference type="Proteomes" id="UP000245380">
    <property type="component" value="Unassembled WGS sequence"/>
</dbReference>
<name>A0A2U3D7J2_SULT2</name>
<evidence type="ECO:0000256" key="1">
    <source>
        <dbReference type="ARBA" id="ARBA00009353"/>
    </source>
</evidence>
<comment type="similarity">
    <text evidence="1">Belongs to the NAD(P)-dependent epimerase/dehydratase family. SDR39U1 subfamily.</text>
</comment>
<dbReference type="SUPFAM" id="SSF51735">
    <property type="entry name" value="NAD(P)-binding Rossmann-fold domains"/>
    <property type="match status" value="1"/>
</dbReference>
<sequence>MSNVLVFGGTGFLGKALVQELASKHRVFVVSRKPSEHQAELPNIEMISLHDFISYPNKLPTCHIYINLAGASISKRWSVAYKRKILESRLEMVDFLTQYLVARSQHEGVLLQASAIGFYGTSLNDTFEESSSPKNVGFLHEVVSKWEEKSSQIEQLGLRVIRARLGVVFGNDGGVFPTLVHPYRYYLGGPLGTGDQWVSWIHIKDTLRMFSWAIDHPTIQGIINVTAPYPVHMNDLAREIATCLQRPSWVKIPPFLLHALLGERANLVLEGQRVIPDKAIKNGFSFLYPTVQSAVCDLLKRTF</sequence>
<gene>
    <name evidence="4" type="ORF">BM613_09550</name>
</gene>
<keyword evidence="5" id="KW-1185">Reference proteome</keyword>
<protein>
    <submittedName>
        <fullName evidence="4">TIGR01777 family protein</fullName>
    </submittedName>
</protein>
<comment type="caution">
    <text evidence="4">The sequence shown here is derived from an EMBL/GenBank/DDBJ whole genome shotgun (WGS) entry which is preliminary data.</text>
</comment>
<dbReference type="InterPro" id="IPR013549">
    <property type="entry name" value="DUF1731"/>
</dbReference>
<evidence type="ECO:0000313" key="5">
    <source>
        <dbReference type="Proteomes" id="UP000245380"/>
    </source>
</evidence>
<dbReference type="InterPro" id="IPR001509">
    <property type="entry name" value="Epimerase_deHydtase"/>
</dbReference>
<organism evidence="4 5">
    <name type="scientific">Sulfoacidibacillus thermotolerans</name>
    <name type="common">Acidibacillus sulfuroxidans</name>
    <dbReference type="NCBI Taxonomy" id="1765684"/>
    <lineage>
        <taxon>Bacteria</taxon>
        <taxon>Bacillati</taxon>
        <taxon>Bacillota</taxon>
        <taxon>Bacilli</taxon>
        <taxon>Bacillales</taxon>
        <taxon>Alicyclobacillaceae</taxon>
        <taxon>Sulfoacidibacillus</taxon>
    </lineage>
</organism>
<evidence type="ECO:0000313" key="4">
    <source>
        <dbReference type="EMBL" id="PWI57223.1"/>
    </source>
</evidence>
<dbReference type="EMBL" id="MPDK01000016">
    <property type="protein sequence ID" value="PWI57223.1"/>
    <property type="molecule type" value="Genomic_DNA"/>
</dbReference>
<proteinExistence type="inferred from homology"/>
<dbReference type="InterPro" id="IPR036291">
    <property type="entry name" value="NAD(P)-bd_dom_sf"/>
</dbReference>
<dbReference type="AlphaFoldDB" id="A0A2U3D7J2"/>
<accession>A0A2U3D7J2</accession>
<evidence type="ECO:0000259" key="2">
    <source>
        <dbReference type="Pfam" id="PF01370"/>
    </source>
</evidence>
<dbReference type="Pfam" id="PF08338">
    <property type="entry name" value="DUF1731"/>
    <property type="match status" value="1"/>
</dbReference>
<feature type="domain" description="DUF1731" evidence="3">
    <location>
        <begin position="252"/>
        <end position="297"/>
    </location>
</feature>